<dbReference type="AlphaFoldDB" id="A0A821X415"/>
<dbReference type="OrthoDB" id="427960at2759"/>
<evidence type="ECO:0000259" key="2">
    <source>
        <dbReference type="PROSITE" id="PS50158"/>
    </source>
</evidence>
<keyword evidence="1" id="KW-0862">Zinc</keyword>
<proteinExistence type="predicted"/>
<evidence type="ECO:0000256" key="1">
    <source>
        <dbReference type="PROSITE-ProRule" id="PRU00047"/>
    </source>
</evidence>
<comment type="caution">
    <text evidence="3">The sequence shown here is derived from an EMBL/GenBank/DDBJ whole genome shotgun (WGS) entry which is preliminary data.</text>
</comment>
<name>A0A821X415_9NEOP</name>
<keyword evidence="1" id="KW-0863">Zinc-finger</keyword>
<dbReference type="GO" id="GO:0008270">
    <property type="term" value="F:zinc ion binding"/>
    <property type="evidence" value="ECO:0007669"/>
    <property type="project" value="UniProtKB-KW"/>
</dbReference>
<protein>
    <recommendedName>
        <fullName evidence="2">CCHC-type domain-containing protein</fullName>
    </recommendedName>
</protein>
<evidence type="ECO:0000313" key="4">
    <source>
        <dbReference type="Proteomes" id="UP000663880"/>
    </source>
</evidence>
<sequence length="190" mass="20514">MQVPLIIQFRCLRVFARKSKIDKSSTPAEMSIAIAAKGECEVDLIKASSLVRSQGGNNVVFVQCPVTAAIKITEGRLLLGWSSVHIQVIEDGPLRCYKCLGLGHISVKCPSNVNRSTLRFQCGNNGRQAATYTAAVVHCAVCGDAGTSADYIIRERKCNAPVVKAKMAHLTRGLSAVNQALPREADFSIR</sequence>
<dbReference type="GO" id="GO:0003676">
    <property type="term" value="F:nucleic acid binding"/>
    <property type="evidence" value="ECO:0007669"/>
    <property type="project" value="InterPro"/>
</dbReference>
<gene>
    <name evidence="3" type="ORF">PMACD_LOCUS14249</name>
</gene>
<dbReference type="EMBL" id="CAJOBZ010000064">
    <property type="protein sequence ID" value="CAF4935743.1"/>
    <property type="molecule type" value="Genomic_DNA"/>
</dbReference>
<evidence type="ECO:0000313" key="3">
    <source>
        <dbReference type="EMBL" id="CAF4935743.1"/>
    </source>
</evidence>
<dbReference type="PROSITE" id="PS50158">
    <property type="entry name" value="ZF_CCHC"/>
    <property type="match status" value="1"/>
</dbReference>
<dbReference type="Proteomes" id="UP000663880">
    <property type="component" value="Unassembled WGS sequence"/>
</dbReference>
<organism evidence="3 4">
    <name type="scientific">Pieris macdunnoughi</name>
    <dbReference type="NCBI Taxonomy" id="345717"/>
    <lineage>
        <taxon>Eukaryota</taxon>
        <taxon>Metazoa</taxon>
        <taxon>Ecdysozoa</taxon>
        <taxon>Arthropoda</taxon>
        <taxon>Hexapoda</taxon>
        <taxon>Insecta</taxon>
        <taxon>Pterygota</taxon>
        <taxon>Neoptera</taxon>
        <taxon>Endopterygota</taxon>
        <taxon>Lepidoptera</taxon>
        <taxon>Glossata</taxon>
        <taxon>Ditrysia</taxon>
        <taxon>Papilionoidea</taxon>
        <taxon>Pieridae</taxon>
        <taxon>Pierinae</taxon>
        <taxon>Pieris</taxon>
    </lineage>
</organism>
<keyword evidence="1" id="KW-0479">Metal-binding</keyword>
<reference evidence="3" key="1">
    <citation type="submission" date="2021-02" db="EMBL/GenBank/DDBJ databases">
        <authorList>
            <person name="Steward A R."/>
        </authorList>
    </citation>
    <scope>NUCLEOTIDE SEQUENCE</scope>
</reference>
<feature type="domain" description="CCHC-type" evidence="2">
    <location>
        <begin position="95"/>
        <end position="111"/>
    </location>
</feature>
<dbReference type="InterPro" id="IPR001878">
    <property type="entry name" value="Znf_CCHC"/>
</dbReference>
<accession>A0A821X415</accession>
<keyword evidence="4" id="KW-1185">Reference proteome</keyword>